<dbReference type="Gene3D" id="1.10.418.10">
    <property type="entry name" value="Calponin-like domain"/>
    <property type="match status" value="1"/>
</dbReference>
<evidence type="ECO:0000259" key="4">
    <source>
        <dbReference type="PROSITE" id="PS50021"/>
    </source>
</evidence>
<gene>
    <name evidence="5" type="ORF">WJX74_006859</name>
</gene>
<dbReference type="SUPFAM" id="SSF52540">
    <property type="entry name" value="P-loop containing nucleoside triphosphate hydrolases"/>
    <property type="match status" value="1"/>
</dbReference>
<dbReference type="InterPro" id="IPR054517">
    <property type="entry name" value="SPEF2_D5"/>
</dbReference>
<comment type="similarity">
    <text evidence="1">Belongs to the adenylate kinase family.</text>
</comment>
<dbReference type="GO" id="GO:0005737">
    <property type="term" value="C:cytoplasm"/>
    <property type="evidence" value="ECO:0007669"/>
    <property type="project" value="UniProtKB-ARBA"/>
</dbReference>
<feature type="domain" description="Calponin-homology (CH)" evidence="4">
    <location>
        <begin position="1"/>
        <end position="105"/>
    </location>
</feature>
<dbReference type="GO" id="GO:0004017">
    <property type="term" value="F:AMP kinase activity"/>
    <property type="evidence" value="ECO:0007669"/>
    <property type="project" value="InterPro"/>
</dbReference>
<dbReference type="Pfam" id="PF06294">
    <property type="entry name" value="CH_2"/>
    <property type="match status" value="1"/>
</dbReference>
<comment type="caution">
    <text evidence="5">The sequence shown here is derived from an EMBL/GenBank/DDBJ whole genome shotgun (WGS) entry which is preliminary data.</text>
</comment>
<dbReference type="InterPro" id="IPR036872">
    <property type="entry name" value="CH_dom_sf"/>
</dbReference>
<dbReference type="InterPro" id="IPR027417">
    <property type="entry name" value="P-loop_NTPase"/>
</dbReference>
<dbReference type="Gene3D" id="3.40.50.300">
    <property type="entry name" value="P-loop containing nucleotide triphosphate hydrolases"/>
    <property type="match status" value="1"/>
</dbReference>
<name>A0AAW1QDQ5_9CHLO</name>
<dbReference type="InterPro" id="IPR052634">
    <property type="entry name" value="Sperm_flagellar-bone_growth"/>
</dbReference>
<evidence type="ECO:0000256" key="2">
    <source>
        <dbReference type="SAM" id="Coils"/>
    </source>
</evidence>
<dbReference type="InterPro" id="IPR010441">
    <property type="entry name" value="CH_2"/>
</dbReference>
<feature type="coiled-coil region" evidence="2">
    <location>
        <begin position="930"/>
        <end position="957"/>
    </location>
</feature>
<dbReference type="Pfam" id="PF22946">
    <property type="entry name" value="SPEF2_D5"/>
    <property type="match status" value="1"/>
</dbReference>
<evidence type="ECO:0000256" key="1">
    <source>
        <dbReference type="ARBA" id="ARBA00007220"/>
    </source>
</evidence>
<dbReference type="PANTHER" id="PTHR14919:SF0">
    <property type="entry name" value="SPERM FLAGELLAR PROTEIN 2"/>
    <property type="match status" value="1"/>
</dbReference>
<dbReference type="InterPro" id="IPR001715">
    <property type="entry name" value="CH_dom"/>
</dbReference>
<evidence type="ECO:0000256" key="3">
    <source>
        <dbReference type="SAM" id="MobiDB-lite"/>
    </source>
</evidence>
<feature type="region of interest" description="Disordered" evidence="3">
    <location>
        <begin position="1312"/>
        <end position="1340"/>
    </location>
</feature>
<feature type="coiled-coil region" evidence="2">
    <location>
        <begin position="362"/>
        <end position="427"/>
    </location>
</feature>
<keyword evidence="6" id="KW-1185">Reference proteome</keyword>
<dbReference type="EMBL" id="JALJOS010000046">
    <property type="protein sequence ID" value="KAK9819534.1"/>
    <property type="molecule type" value="Genomic_DNA"/>
</dbReference>
<keyword evidence="2" id="KW-0175">Coiled coil</keyword>
<reference evidence="5 6" key="1">
    <citation type="journal article" date="2024" name="Nat. Commun.">
        <title>Phylogenomics reveals the evolutionary origins of lichenization in chlorophyte algae.</title>
        <authorList>
            <person name="Puginier C."/>
            <person name="Libourel C."/>
            <person name="Otte J."/>
            <person name="Skaloud P."/>
            <person name="Haon M."/>
            <person name="Grisel S."/>
            <person name="Petersen M."/>
            <person name="Berrin J.G."/>
            <person name="Delaux P.M."/>
            <person name="Dal Grande F."/>
            <person name="Keller J."/>
        </authorList>
    </citation>
    <scope>NUCLEOTIDE SEQUENCE [LARGE SCALE GENOMIC DNA]</scope>
    <source>
        <strain evidence="5 6">SAG 2145</strain>
    </source>
</reference>
<accession>A0AAW1QDQ5</accession>
<organism evidence="5 6">
    <name type="scientific">Apatococcus lobatus</name>
    <dbReference type="NCBI Taxonomy" id="904363"/>
    <lineage>
        <taxon>Eukaryota</taxon>
        <taxon>Viridiplantae</taxon>
        <taxon>Chlorophyta</taxon>
        <taxon>core chlorophytes</taxon>
        <taxon>Trebouxiophyceae</taxon>
        <taxon>Chlorellales</taxon>
        <taxon>Chlorellaceae</taxon>
        <taxon>Apatococcus</taxon>
    </lineage>
</organism>
<proteinExistence type="inferred from homology"/>
<dbReference type="PROSITE" id="PS50021">
    <property type="entry name" value="CH"/>
    <property type="match status" value="1"/>
</dbReference>
<evidence type="ECO:0000313" key="5">
    <source>
        <dbReference type="EMBL" id="KAK9819534.1"/>
    </source>
</evidence>
<evidence type="ECO:0000313" key="6">
    <source>
        <dbReference type="Proteomes" id="UP001438707"/>
    </source>
</evidence>
<protein>
    <recommendedName>
        <fullName evidence="4">Calponin-homology (CH) domain-containing protein</fullName>
    </recommendedName>
</protein>
<sequence>MAELLCKWLQSEHGILTDPEQLDQDFSSGVLFAQLLDNYGIVRIQDLRLSSTSLQEQLHNYTQLQPHFQQLGIAIGPRAANALINGEKGESSKLLYRLYSAVRAAARSHRETLQGRTKARAGPGGDSWHLTQKLNQSVPRNKAAWLESLHLRKFNQQGQILHATAQQAREADGAAKRRAAAQYRDEERAAFGGRIAAKKDALQRQKQGHLATLATQAEREQYEVRVEKSLALKRKQAVTFRNRTAAAAAMKGTAQFEDLHGENAARTTQPQLGTADMAPASTLPGKDAFAIEAEAALKRVKAKVQLDRSSKKQSLMRGRIALAQQQQFQQDEMQKAKNDALLAVLVRESKLEADLAAKAAMARRQAEEMKLAAAALAEANERDRKEAWEEKLQQEAELLSTNLEGYKQRVQERMEAWEQKKIENREAKRAQHAEMLQPMVWQLVTLAERSITYCQSLDATAVPKSTWKDWAQAFVQGCLDDEEAAAAEADADETGSAATQLITTPADKAAALEYARCQGDWSNAAELGDQPSTNQTLGELLGELASKSRLAGPVLDQLAEWPLKLAVIGKPYAGKSCAAQHMADKLQLKVLEPDALIKASVAEATAFAATGQTASEDIPEMVQLGRQAKQAAEDGISLSDMVLAKLIVAAIKSLPGSPSLADLAPSAISAKTTAKGNAKDAKPQGYVLDGFPQNEAQAAALEKLLTGLDLESDQAFREAASVIAPPPPHWLPDDTRILNSGLEAVVSLDLPDNQMAVRRASGRRVDPQTGRIYHLEFDPPSAKDVGLNARLKDAGAGDAKAVGVEGRLDVYGEHEEGLQKWMQRFGPLTRQVAAAQSLPEVCKTAMAVAQECMSAQVAAAAAAGCQSEAGKASEAAAAAQQQAAAAQAAVLAAAKDLLVAKTAEVAAAALLEQGKDADPAAAALLKVQAADKCAQHLKAANKALTEAEKAAGDAASQAAAAKTAAETASTQADACDASKSALKAAAAAAEAARVAAGVAERAATRAQQSQSSAAAIVTEATQKAAEVEANASVPSAKGSKAPTQPKVPTLTTAAAIDDNVDDEPAAPAAAAEAAGQQVQNVVQPSGALSVDISTHLHQFWKAAEGLYLTGITNILAHLRCSREAATLWFSDSRHKFVGFQERDSPDKHQLVSAFQASFNSVDLDFRIEPETKAELALRCMEAQDALWDVCDERQRQNEQDDPHPPARQEVDAGKFAELAQAELARVRASRHVLLGAAQARNGLQIEVGSVLEVNLLQPDIPQPLQSKFDKKNLAAFPSWMPTAPPKQSQQLPMAIRLAWAWLSMLSDEANGWQKPAKSAAPPPTGQKKDRQAGPSPAQLSFASAAPGLLDDIALARLRLQRIAERAQAHQAQLQGMADSTNAQVAAWQEQRFQGECSAVAALHQLATQAVMNATTLPFTLRLEGDQLVIDEEHPAVMPH</sequence>
<dbReference type="InterPro" id="IPR036193">
    <property type="entry name" value="ADK_active_lid_dom_sf"/>
</dbReference>
<dbReference type="Proteomes" id="UP001438707">
    <property type="component" value="Unassembled WGS sequence"/>
</dbReference>
<dbReference type="SUPFAM" id="SSF57774">
    <property type="entry name" value="Microbial and mitochondrial ADK, insert 'zinc finger' domain"/>
    <property type="match status" value="1"/>
</dbReference>
<dbReference type="PANTHER" id="PTHR14919">
    <property type="entry name" value="KPL2-RELATED"/>
    <property type="match status" value="1"/>
</dbReference>